<feature type="chain" id="PRO_5041287577" evidence="3">
    <location>
        <begin position="16"/>
        <end position="657"/>
    </location>
</feature>
<feature type="coiled-coil region" evidence="1">
    <location>
        <begin position="71"/>
        <end position="119"/>
    </location>
</feature>
<feature type="region of interest" description="Disordered" evidence="2">
    <location>
        <begin position="557"/>
        <end position="606"/>
    </location>
</feature>
<evidence type="ECO:0000313" key="4">
    <source>
        <dbReference type="EMBL" id="CAJ1405722.1"/>
    </source>
</evidence>
<keyword evidence="1" id="KW-0175">Coiled coil</keyword>
<evidence type="ECO:0000256" key="1">
    <source>
        <dbReference type="SAM" id="Coils"/>
    </source>
</evidence>
<reference evidence="4" key="1">
    <citation type="submission" date="2023-08" db="EMBL/GenBank/DDBJ databases">
        <authorList>
            <person name="Chen Y."/>
            <person name="Shah S."/>
            <person name="Dougan E. K."/>
            <person name="Thang M."/>
            <person name="Chan C."/>
        </authorList>
    </citation>
    <scope>NUCLEOTIDE SEQUENCE</scope>
</reference>
<feature type="signal peptide" evidence="3">
    <location>
        <begin position="1"/>
        <end position="15"/>
    </location>
</feature>
<dbReference type="AlphaFoldDB" id="A0AA36JGD1"/>
<sequence length="657" mass="71457">MQRLLCLVAASAALASDVTPVQKVIQMLEDMKAKGTKEMEEEQVQYATFKQFCDSTLSEKEKSITDSSDKIETLGADIEAAKADAERLATEAAAHSADIESATKEKDDASALRSKAREDFLATLKDYTESISAVGRALKVLKTQEKVSLVQLAEVKKMLPDEAVHSIDAFLARDKQSLIMEGAKASTSRSGEPETYEFQSGGVVGLLEQLKTKFEGERETLETEEQAKKHSFQLLAQGLEAQLAQSKKELESKTQFKAKRLQEKASGEGDLAEARGTKESDVKYSTDLKATCDKKAAAFAERQALRKEELEALSKAKDVMAAPTVAGAAAKHLPSLVQKTALAFLRMHSPVGQEQVARFLQQRASQLNSRVLSAAAARAGADPIAKVKTMIEQLLVKMQEQANEEATKKGWCDAELKTNTATREEKADASEALQSEIDGLTAAITKLGEEGADLQMELTELAAAMAQATDLRTKEKAKNAATVKDAQEAQKAVAEALSVLKEFYAKAGEATSLVQTNAKKPEVFGDEPYQGMSGESGGVLGMLEVIQSDFARLQAETESAEEAGKKEYDEFMEDSKVDKATKTKSAEHKAGKKSSKSQELTMLEGDLQGTQKELEAANTYYEKLKPDCVDTGVSYAERKAQREQELKDLQTALDMLQ</sequence>
<gene>
    <name evidence="4" type="ORF">EVOR1521_LOCUS27863</name>
</gene>
<accession>A0AA36JGD1</accession>
<feature type="compositionally biased region" description="Basic and acidic residues" evidence="2">
    <location>
        <begin position="562"/>
        <end position="589"/>
    </location>
</feature>
<comment type="caution">
    <text evidence="4">The sequence shown here is derived from an EMBL/GenBank/DDBJ whole genome shotgun (WGS) entry which is preliminary data.</text>
</comment>
<dbReference type="EMBL" id="CAUJNA010003598">
    <property type="protein sequence ID" value="CAJ1405722.1"/>
    <property type="molecule type" value="Genomic_DNA"/>
</dbReference>
<evidence type="ECO:0000256" key="3">
    <source>
        <dbReference type="SAM" id="SignalP"/>
    </source>
</evidence>
<organism evidence="4 5">
    <name type="scientific">Effrenium voratum</name>
    <dbReference type="NCBI Taxonomy" id="2562239"/>
    <lineage>
        <taxon>Eukaryota</taxon>
        <taxon>Sar</taxon>
        <taxon>Alveolata</taxon>
        <taxon>Dinophyceae</taxon>
        <taxon>Suessiales</taxon>
        <taxon>Symbiodiniaceae</taxon>
        <taxon>Effrenium</taxon>
    </lineage>
</organism>
<name>A0AA36JGD1_9DINO</name>
<dbReference type="Proteomes" id="UP001178507">
    <property type="component" value="Unassembled WGS sequence"/>
</dbReference>
<keyword evidence="5" id="KW-1185">Reference proteome</keyword>
<protein>
    <submittedName>
        <fullName evidence="4">Uncharacterized protein</fullName>
    </submittedName>
</protein>
<evidence type="ECO:0000313" key="5">
    <source>
        <dbReference type="Proteomes" id="UP001178507"/>
    </source>
</evidence>
<evidence type="ECO:0000256" key="2">
    <source>
        <dbReference type="SAM" id="MobiDB-lite"/>
    </source>
</evidence>
<proteinExistence type="predicted"/>
<keyword evidence="3" id="KW-0732">Signal</keyword>